<organism evidence="4 5">
    <name type="scientific">Streptomyces hydrogenans</name>
    <dbReference type="NCBI Taxonomy" id="1873719"/>
    <lineage>
        <taxon>Bacteria</taxon>
        <taxon>Bacillati</taxon>
        <taxon>Actinomycetota</taxon>
        <taxon>Actinomycetes</taxon>
        <taxon>Kitasatosporales</taxon>
        <taxon>Streptomycetaceae</taxon>
        <taxon>Streptomyces</taxon>
    </lineage>
</organism>
<keyword evidence="4" id="KW-0012">Acyltransferase</keyword>
<feature type="transmembrane region" description="Helical" evidence="2">
    <location>
        <begin position="89"/>
        <end position="108"/>
    </location>
</feature>
<feature type="compositionally biased region" description="Pro residues" evidence="1">
    <location>
        <begin position="25"/>
        <end position="35"/>
    </location>
</feature>
<dbReference type="GO" id="GO:0016746">
    <property type="term" value="F:acyltransferase activity"/>
    <property type="evidence" value="ECO:0007669"/>
    <property type="project" value="UniProtKB-KW"/>
</dbReference>
<feature type="transmembrane region" description="Helical" evidence="2">
    <location>
        <begin position="222"/>
        <end position="241"/>
    </location>
</feature>
<protein>
    <submittedName>
        <fullName evidence="4">Acyltransferase</fullName>
    </submittedName>
</protein>
<feature type="transmembrane region" description="Helical" evidence="2">
    <location>
        <begin position="309"/>
        <end position="331"/>
    </location>
</feature>
<dbReference type="EMBL" id="BNDW01000040">
    <property type="protein sequence ID" value="GHI24045.1"/>
    <property type="molecule type" value="Genomic_DNA"/>
</dbReference>
<evidence type="ECO:0000256" key="2">
    <source>
        <dbReference type="SAM" id="Phobius"/>
    </source>
</evidence>
<keyword evidence="5" id="KW-1185">Reference proteome</keyword>
<feature type="transmembrane region" description="Helical" evidence="2">
    <location>
        <begin position="248"/>
        <end position="266"/>
    </location>
</feature>
<accession>A0ABQ3PG95</accession>
<evidence type="ECO:0000313" key="5">
    <source>
        <dbReference type="Proteomes" id="UP001052739"/>
    </source>
</evidence>
<dbReference type="RefSeq" id="WP_226652165.1">
    <property type="nucleotide sequence ID" value="NZ_BNBS01000002.1"/>
</dbReference>
<dbReference type="PANTHER" id="PTHR23028:SF53">
    <property type="entry name" value="ACYL_TRANSF_3 DOMAIN-CONTAINING PROTEIN"/>
    <property type="match status" value="1"/>
</dbReference>
<feature type="compositionally biased region" description="Low complexity" evidence="1">
    <location>
        <begin position="12"/>
        <end position="24"/>
    </location>
</feature>
<feature type="compositionally biased region" description="Polar residues" evidence="1">
    <location>
        <begin position="1"/>
        <end position="11"/>
    </location>
</feature>
<reference evidence="4" key="1">
    <citation type="submission" date="2024-05" db="EMBL/GenBank/DDBJ databases">
        <title>Whole genome shotgun sequence of Streptomyces hydrogenans NBRC 13475.</title>
        <authorList>
            <person name="Komaki H."/>
            <person name="Tamura T."/>
        </authorList>
    </citation>
    <scope>NUCLEOTIDE SEQUENCE</scope>
    <source>
        <strain evidence="4">NBRC 13475</strain>
    </source>
</reference>
<feature type="transmembrane region" description="Helical" evidence="2">
    <location>
        <begin position="47"/>
        <end position="69"/>
    </location>
</feature>
<evidence type="ECO:0000259" key="3">
    <source>
        <dbReference type="Pfam" id="PF01757"/>
    </source>
</evidence>
<sequence>MSNLVQSADRTASQAPPSVTAAAPSPAPPASPSPAPRKRGRLYVLDGLRLGAALMVVAYHYTALGSAAWNRPAWEVFPEVSRFSSYGYLGVQFFFVISGFVICMSAWGRPLKAFFVSRVVRLYPAYWFAVLATTVTLALIPGERERLPGYDVLTNLTMLQEPLGVRPVDAVYWTLFAEIRFYLLFAVLVRIGLTYQRVVLFCCAWGAASLLVAEAGPGPLRMLVMPEHSWFFIAGMAFYLMYRFRPNLLLFGIVGFSFCASLAATVENFEHLTHPGAQARWPVIAVLAVIFGLMALIATGKLSGVQWRWLPVAGALTYPLYLLHEFIGWEIFGHFSARGVQPWVLVGATTAGMLVLSYLVYRLVETPLSGYLKRRLS</sequence>
<keyword evidence="2" id="KW-0812">Transmembrane</keyword>
<dbReference type="InterPro" id="IPR002656">
    <property type="entry name" value="Acyl_transf_3_dom"/>
</dbReference>
<feature type="transmembrane region" description="Helical" evidence="2">
    <location>
        <begin position="170"/>
        <end position="191"/>
    </location>
</feature>
<feature type="transmembrane region" description="Helical" evidence="2">
    <location>
        <begin position="120"/>
        <end position="140"/>
    </location>
</feature>
<feature type="transmembrane region" description="Helical" evidence="2">
    <location>
        <begin position="343"/>
        <end position="364"/>
    </location>
</feature>
<evidence type="ECO:0000256" key="1">
    <source>
        <dbReference type="SAM" id="MobiDB-lite"/>
    </source>
</evidence>
<keyword evidence="4" id="KW-0808">Transferase</keyword>
<name>A0ABQ3PG95_9ACTN</name>
<proteinExistence type="predicted"/>
<feature type="transmembrane region" description="Helical" evidence="2">
    <location>
        <begin position="198"/>
        <end position="216"/>
    </location>
</feature>
<keyword evidence="2" id="KW-1133">Transmembrane helix</keyword>
<feature type="region of interest" description="Disordered" evidence="1">
    <location>
        <begin position="1"/>
        <end position="38"/>
    </location>
</feature>
<dbReference type="InterPro" id="IPR050879">
    <property type="entry name" value="Acyltransferase_3"/>
</dbReference>
<dbReference type="PANTHER" id="PTHR23028">
    <property type="entry name" value="ACETYLTRANSFERASE"/>
    <property type="match status" value="1"/>
</dbReference>
<dbReference type="Pfam" id="PF01757">
    <property type="entry name" value="Acyl_transf_3"/>
    <property type="match status" value="1"/>
</dbReference>
<feature type="domain" description="Acyltransferase 3" evidence="3">
    <location>
        <begin position="44"/>
        <end position="362"/>
    </location>
</feature>
<feature type="transmembrane region" description="Helical" evidence="2">
    <location>
        <begin position="278"/>
        <end position="297"/>
    </location>
</feature>
<evidence type="ECO:0000313" key="4">
    <source>
        <dbReference type="EMBL" id="GHI24045.1"/>
    </source>
</evidence>
<gene>
    <name evidence="4" type="ORF">Shyd_54160</name>
</gene>
<keyword evidence="2" id="KW-0472">Membrane</keyword>
<comment type="caution">
    <text evidence="4">The sequence shown here is derived from an EMBL/GenBank/DDBJ whole genome shotgun (WGS) entry which is preliminary data.</text>
</comment>
<dbReference type="Proteomes" id="UP001052739">
    <property type="component" value="Unassembled WGS sequence"/>
</dbReference>